<dbReference type="InterPro" id="IPR011051">
    <property type="entry name" value="RmlC_Cupin_sf"/>
</dbReference>
<sequence length="171" mass="18192">MTYIRTRPPLDTMLAGIAAAARAPVEARPGAVAAAIAAFAADPALLAEVDCPCCPDRYVRHLLGADPEGGYAVVALVWRPGQMSPVHGHRTWCAFAVHQGALTETYYEPGDEHPIPTATKLLRLGEGSHGAADPRLIHRIANLSCRTAISIHCYGVGYDRFGSDVNEVHAA</sequence>
<dbReference type="PANTHER" id="PTHR12918:SF1">
    <property type="entry name" value="CYSTEINE DIOXYGENASE TYPE 1"/>
    <property type="match status" value="1"/>
</dbReference>
<dbReference type="AlphaFoldDB" id="A0A1I4C7V0"/>
<feature type="binding site" evidence="7">
    <location>
        <position position="138"/>
    </location>
    <ligand>
        <name>Fe cation</name>
        <dbReference type="ChEBI" id="CHEBI:24875"/>
        <note>catalytic</note>
    </ligand>
</feature>
<dbReference type="OrthoDB" id="7059163at2"/>
<keyword evidence="2 7" id="KW-0479">Metal-binding</keyword>
<dbReference type="GO" id="GO:0017172">
    <property type="term" value="F:cysteine dioxygenase activity"/>
    <property type="evidence" value="ECO:0007669"/>
    <property type="project" value="TreeGrafter"/>
</dbReference>
<reference evidence="8 9" key="1">
    <citation type="submission" date="2016-10" db="EMBL/GenBank/DDBJ databases">
        <authorList>
            <person name="de Groot N.N."/>
        </authorList>
    </citation>
    <scope>NUCLEOTIDE SEQUENCE [LARGE SCALE GENOMIC DNA]</scope>
    <source>
        <strain evidence="8 9">DSM 19981</strain>
    </source>
</reference>
<dbReference type="Proteomes" id="UP000199473">
    <property type="component" value="Unassembled WGS sequence"/>
</dbReference>
<keyword evidence="3" id="KW-0223">Dioxygenase</keyword>
<dbReference type="InterPro" id="IPR010300">
    <property type="entry name" value="CDO_1"/>
</dbReference>
<dbReference type="Gene3D" id="2.60.120.10">
    <property type="entry name" value="Jelly Rolls"/>
    <property type="match status" value="1"/>
</dbReference>
<protein>
    <submittedName>
        <fullName evidence="8">Predicted metal-dependent enzyme of the double-stranded beta helix superfamily</fullName>
    </submittedName>
</protein>
<keyword evidence="4" id="KW-0560">Oxidoreductase</keyword>
<evidence type="ECO:0000256" key="7">
    <source>
        <dbReference type="PIRSR" id="PIRSR610300-51"/>
    </source>
</evidence>
<dbReference type="PANTHER" id="PTHR12918">
    <property type="entry name" value="CYSTEINE DIOXYGENASE"/>
    <property type="match status" value="1"/>
</dbReference>
<evidence type="ECO:0000256" key="6">
    <source>
        <dbReference type="PIRSR" id="PIRSR610300-50"/>
    </source>
</evidence>
<name>A0A1I4C7V0_9PROT</name>
<organism evidence="8 9">
    <name type="scientific">Falsiroseomonas stagni DSM 19981</name>
    <dbReference type="NCBI Taxonomy" id="1123062"/>
    <lineage>
        <taxon>Bacteria</taxon>
        <taxon>Pseudomonadati</taxon>
        <taxon>Pseudomonadota</taxon>
        <taxon>Alphaproteobacteria</taxon>
        <taxon>Acetobacterales</taxon>
        <taxon>Roseomonadaceae</taxon>
        <taxon>Falsiroseomonas</taxon>
    </lineage>
</organism>
<evidence type="ECO:0000256" key="4">
    <source>
        <dbReference type="ARBA" id="ARBA00023002"/>
    </source>
</evidence>
<evidence type="ECO:0000256" key="3">
    <source>
        <dbReference type="ARBA" id="ARBA00022964"/>
    </source>
</evidence>
<evidence type="ECO:0000313" key="8">
    <source>
        <dbReference type="EMBL" id="SFK76863.1"/>
    </source>
</evidence>
<dbReference type="CDD" id="cd10548">
    <property type="entry name" value="cupin_CDO"/>
    <property type="match status" value="1"/>
</dbReference>
<dbReference type="EMBL" id="FOSQ01000007">
    <property type="protein sequence ID" value="SFK76863.1"/>
    <property type="molecule type" value="Genomic_DNA"/>
</dbReference>
<feature type="cross-link" description="3'-(S-cysteinyl)-tyrosine (Cys-Tyr)" evidence="6">
    <location>
        <begin position="93"/>
        <end position="154"/>
    </location>
</feature>
<feature type="binding site" evidence="7">
    <location>
        <position position="87"/>
    </location>
    <ligand>
        <name>Fe cation</name>
        <dbReference type="ChEBI" id="CHEBI:24875"/>
        <note>catalytic</note>
    </ligand>
</feature>
<evidence type="ECO:0000256" key="5">
    <source>
        <dbReference type="ARBA" id="ARBA00023004"/>
    </source>
</evidence>
<dbReference type="SUPFAM" id="SSF51182">
    <property type="entry name" value="RmlC-like cupins"/>
    <property type="match status" value="1"/>
</dbReference>
<evidence type="ECO:0000256" key="2">
    <source>
        <dbReference type="ARBA" id="ARBA00022723"/>
    </source>
</evidence>
<comment type="similarity">
    <text evidence="1">Belongs to the cysteine dioxygenase family.</text>
</comment>
<dbReference type="InterPro" id="IPR014710">
    <property type="entry name" value="RmlC-like_jellyroll"/>
</dbReference>
<accession>A0A1I4C7V0</accession>
<keyword evidence="6" id="KW-0883">Thioether bond</keyword>
<proteinExistence type="inferred from homology"/>
<dbReference type="GO" id="GO:0019448">
    <property type="term" value="P:L-cysteine catabolic process"/>
    <property type="evidence" value="ECO:0007669"/>
    <property type="project" value="TreeGrafter"/>
</dbReference>
<dbReference type="GO" id="GO:0008198">
    <property type="term" value="F:ferrous iron binding"/>
    <property type="evidence" value="ECO:0007669"/>
    <property type="project" value="TreeGrafter"/>
</dbReference>
<evidence type="ECO:0000313" key="9">
    <source>
        <dbReference type="Proteomes" id="UP000199473"/>
    </source>
</evidence>
<dbReference type="STRING" id="1123062.SAMN02745775_1072"/>
<feature type="binding site" evidence="7">
    <location>
        <position position="89"/>
    </location>
    <ligand>
        <name>Fe cation</name>
        <dbReference type="ChEBI" id="CHEBI:24875"/>
        <note>catalytic</note>
    </ligand>
</feature>
<keyword evidence="5 7" id="KW-0408">Iron</keyword>
<gene>
    <name evidence="8" type="ORF">SAMN02745775_1072</name>
</gene>
<evidence type="ECO:0000256" key="1">
    <source>
        <dbReference type="ARBA" id="ARBA00006622"/>
    </source>
</evidence>
<dbReference type="Pfam" id="PF05995">
    <property type="entry name" value="CDO_I"/>
    <property type="match status" value="1"/>
</dbReference>
<dbReference type="RefSeq" id="WP_092961208.1">
    <property type="nucleotide sequence ID" value="NZ_FOSQ01000007.1"/>
</dbReference>
<keyword evidence="9" id="KW-1185">Reference proteome</keyword>